<dbReference type="EMBL" id="JAGMUX010000043">
    <property type="protein sequence ID" value="KAH7203141.1"/>
    <property type="molecule type" value="Genomic_DNA"/>
</dbReference>
<evidence type="ECO:0000313" key="2">
    <source>
        <dbReference type="Proteomes" id="UP000720189"/>
    </source>
</evidence>
<dbReference type="AlphaFoldDB" id="A0A9P9JNY1"/>
<dbReference type="GeneID" id="70219157"/>
<gene>
    <name evidence="1" type="ORF">BKA55DRAFT_531094</name>
</gene>
<evidence type="ECO:0000313" key="1">
    <source>
        <dbReference type="EMBL" id="KAH7203141.1"/>
    </source>
</evidence>
<proteinExistence type="predicted"/>
<feature type="non-terminal residue" evidence="1">
    <location>
        <position position="1"/>
    </location>
</feature>
<dbReference type="OrthoDB" id="10289832at2759"/>
<reference evidence="1" key="1">
    <citation type="journal article" date="2021" name="Nat. Commun.">
        <title>Genetic determinants of endophytism in the Arabidopsis root mycobiome.</title>
        <authorList>
            <person name="Mesny F."/>
            <person name="Miyauchi S."/>
            <person name="Thiergart T."/>
            <person name="Pickel B."/>
            <person name="Atanasova L."/>
            <person name="Karlsson M."/>
            <person name="Huettel B."/>
            <person name="Barry K.W."/>
            <person name="Haridas S."/>
            <person name="Chen C."/>
            <person name="Bauer D."/>
            <person name="Andreopoulos W."/>
            <person name="Pangilinan J."/>
            <person name="LaButti K."/>
            <person name="Riley R."/>
            <person name="Lipzen A."/>
            <person name="Clum A."/>
            <person name="Drula E."/>
            <person name="Henrissat B."/>
            <person name="Kohler A."/>
            <person name="Grigoriev I.V."/>
            <person name="Martin F.M."/>
            <person name="Hacquard S."/>
        </authorList>
    </citation>
    <scope>NUCLEOTIDE SEQUENCE</scope>
    <source>
        <strain evidence="1">MPI-CAGE-AT-0023</strain>
    </source>
</reference>
<comment type="caution">
    <text evidence="1">The sequence shown here is derived from an EMBL/GenBank/DDBJ whole genome shotgun (WGS) entry which is preliminary data.</text>
</comment>
<dbReference type="Proteomes" id="UP000720189">
    <property type="component" value="Unassembled WGS sequence"/>
</dbReference>
<organism evidence="1 2">
    <name type="scientific">Fusarium redolens</name>
    <dbReference type="NCBI Taxonomy" id="48865"/>
    <lineage>
        <taxon>Eukaryota</taxon>
        <taxon>Fungi</taxon>
        <taxon>Dikarya</taxon>
        <taxon>Ascomycota</taxon>
        <taxon>Pezizomycotina</taxon>
        <taxon>Sordariomycetes</taxon>
        <taxon>Hypocreomycetidae</taxon>
        <taxon>Hypocreales</taxon>
        <taxon>Nectriaceae</taxon>
        <taxon>Fusarium</taxon>
        <taxon>Fusarium redolens species complex</taxon>
    </lineage>
</organism>
<name>A0A9P9JNY1_FUSRE</name>
<dbReference type="RefSeq" id="XP_046040795.1">
    <property type="nucleotide sequence ID" value="XM_046189203.1"/>
</dbReference>
<protein>
    <submittedName>
        <fullName evidence="1">Uncharacterized protein</fullName>
    </submittedName>
</protein>
<accession>A0A9P9JNY1</accession>
<sequence>AGWATTCSKTHLAGCPEMRFLSIKGSLAYPERDEEDEKLHEVSWKDFTYMDADVWDNFQQGTGITRSTNNRRKGQYRGTISHLRHCRKDVVAPPPVGSAHLANWRPINSY</sequence>
<keyword evidence="2" id="KW-1185">Reference proteome</keyword>